<evidence type="ECO:0000313" key="2">
    <source>
        <dbReference type="Proteomes" id="UP000887574"/>
    </source>
</evidence>
<protein>
    <submittedName>
        <fullName evidence="3">Uncharacterized protein</fullName>
    </submittedName>
</protein>
<reference evidence="3" key="1">
    <citation type="submission" date="2022-11" db="UniProtKB">
        <authorList>
            <consortium name="WormBaseParasite"/>
        </authorList>
    </citation>
    <scope>IDENTIFICATION</scope>
</reference>
<name>A0A915DKF3_9BILA</name>
<sequence length="246" mass="28032">MRHTKKMVVVPEEEYLTLLSMLKNGHNSGLELEKAKVENEMSKTLRGNKDADLKAKRYDWLYKQKRELAKTIDETPQKVVIQNAGEFAGSTPIHMSAAPPYLDIGNKTNVSLNDNEENMPSEESEKHNLSSVTSTDQRSFEDRKINLDDSDEYVLPYINASYAQSLRDYILANKSSFGISSKKTIRASSFGRHIAGSNYESIVEYMSNPLLRSKKEPPGFRVLFEKLRKDPFYIEIQINQDKKATG</sequence>
<organism evidence="2 3">
    <name type="scientific">Ditylenchus dipsaci</name>
    <dbReference type="NCBI Taxonomy" id="166011"/>
    <lineage>
        <taxon>Eukaryota</taxon>
        <taxon>Metazoa</taxon>
        <taxon>Ecdysozoa</taxon>
        <taxon>Nematoda</taxon>
        <taxon>Chromadorea</taxon>
        <taxon>Rhabditida</taxon>
        <taxon>Tylenchina</taxon>
        <taxon>Tylenchomorpha</taxon>
        <taxon>Sphaerularioidea</taxon>
        <taxon>Anguinidae</taxon>
        <taxon>Anguininae</taxon>
        <taxon>Ditylenchus</taxon>
    </lineage>
</organism>
<feature type="region of interest" description="Disordered" evidence="1">
    <location>
        <begin position="110"/>
        <end position="140"/>
    </location>
</feature>
<dbReference type="AlphaFoldDB" id="A0A915DKF3"/>
<evidence type="ECO:0000313" key="3">
    <source>
        <dbReference type="WBParaSite" id="jg20514"/>
    </source>
</evidence>
<accession>A0A915DKF3</accession>
<proteinExistence type="predicted"/>
<dbReference type="WBParaSite" id="jg20514">
    <property type="protein sequence ID" value="jg20514"/>
    <property type="gene ID" value="jg20514"/>
</dbReference>
<dbReference type="Proteomes" id="UP000887574">
    <property type="component" value="Unplaced"/>
</dbReference>
<keyword evidence="2" id="KW-1185">Reference proteome</keyword>
<evidence type="ECO:0000256" key="1">
    <source>
        <dbReference type="SAM" id="MobiDB-lite"/>
    </source>
</evidence>